<feature type="chain" id="PRO_5040502666" evidence="2">
    <location>
        <begin position="23"/>
        <end position="283"/>
    </location>
</feature>
<evidence type="ECO:0000256" key="1">
    <source>
        <dbReference type="ARBA" id="ARBA00023157"/>
    </source>
</evidence>
<dbReference type="InterPro" id="IPR050439">
    <property type="entry name" value="ADAMTS_ADAMTS-like"/>
</dbReference>
<evidence type="ECO:0000259" key="3">
    <source>
        <dbReference type="Pfam" id="PF01562"/>
    </source>
</evidence>
<dbReference type="InterPro" id="IPR002870">
    <property type="entry name" value="Peptidase_M12B_N"/>
</dbReference>
<dbReference type="Pfam" id="PF13582">
    <property type="entry name" value="Reprolysin_3"/>
    <property type="match status" value="1"/>
</dbReference>
<protein>
    <submittedName>
        <fullName evidence="4">ADAM metallopeptidase with thrombospondin type 1 motif 3</fullName>
    </submittedName>
</protein>
<dbReference type="PANTHER" id="PTHR13723">
    <property type="entry name" value="ADAMTS A DISINTEGRIN AND METALLOPROTEASE WITH THROMBOSPONDIN MOTIFS PROTEASE"/>
    <property type="match status" value="1"/>
</dbReference>
<dbReference type="Pfam" id="PF01562">
    <property type="entry name" value="Pep_M12B_propep"/>
    <property type="match status" value="1"/>
</dbReference>
<dbReference type="PANTHER" id="PTHR13723:SF158">
    <property type="entry name" value="A DISINTEGRIN AND METALLOPROTEINASE WITH THROMBOSPONDIN MOTIFS 3"/>
    <property type="match status" value="1"/>
</dbReference>
<feature type="signal peptide" evidence="2">
    <location>
        <begin position="1"/>
        <end position="22"/>
    </location>
</feature>
<dbReference type="Gene3D" id="3.40.390.10">
    <property type="entry name" value="Collagenase (Catalytic Domain)"/>
    <property type="match status" value="1"/>
</dbReference>
<dbReference type="SUPFAM" id="SSF55486">
    <property type="entry name" value="Metalloproteases ('zincins'), catalytic domain"/>
    <property type="match status" value="1"/>
</dbReference>
<name>A0A9L0T0Q4_HORSE</name>
<sequence length="283" mass="31371">MVLLSLWLIAAALVEVRTSADGQAGNEEMVQIDLPIKRHREYELVTPVSTNFEGHYLSHILSANHKKRSTRDVSSNSEQLFFNITAFGRDFHLRLKPNTQLVAPGAVVEWQETSLVPGNITDPVNAHQPGVASERIWKTEPLQTNCAYVGDIMDIPGTSVAISNCDGLVNEIYHDESLGVHINVVLVRMIMLGYTKSISLIERGNPSRSLENVCRWACQQQKSDPNHSEHHDHAIFLTRQDFGPAGMQGYAPVTGMCHPVRSCTLNHEDGFSSAFVVAHETGH</sequence>
<reference evidence="4 5" key="1">
    <citation type="journal article" date="2009" name="Science">
        <title>Genome sequence, comparative analysis, and population genetics of the domestic horse.</title>
        <authorList>
            <consortium name="Broad Institute Genome Sequencing Platform"/>
            <consortium name="Broad Institute Whole Genome Assembly Team"/>
            <person name="Wade C.M."/>
            <person name="Giulotto E."/>
            <person name="Sigurdsson S."/>
            <person name="Zoli M."/>
            <person name="Gnerre S."/>
            <person name="Imsland F."/>
            <person name="Lear T.L."/>
            <person name="Adelson D.L."/>
            <person name="Bailey E."/>
            <person name="Bellone R.R."/>
            <person name="Bloecker H."/>
            <person name="Distl O."/>
            <person name="Edgar R.C."/>
            <person name="Garber M."/>
            <person name="Leeb T."/>
            <person name="Mauceli E."/>
            <person name="MacLeod J.N."/>
            <person name="Penedo M.C.T."/>
            <person name="Raison J.M."/>
            <person name="Sharpe T."/>
            <person name="Vogel J."/>
            <person name="Andersson L."/>
            <person name="Antczak D.F."/>
            <person name="Biagi T."/>
            <person name="Binns M.M."/>
            <person name="Chowdhary B.P."/>
            <person name="Coleman S.J."/>
            <person name="Della Valle G."/>
            <person name="Fryc S."/>
            <person name="Guerin G."/>
            <person name="Hasegawa T."/>
            <person name="Hill E.W."/>
            <person name="Jurka J."/>
            <person name="Kiialainen A."/>
            <person name="Lindgren G."/>
            <person name="Liu J."/>
            <person name="Magnani E."/>
            <person name="Mickelson J.R."/>
            <person name="Murray J."/>
            <person name="Nergadze S.G."/>
            <person name="Onofrio R."/>
            <person name="Pedroni S."/>
            <person name="Piras M.F."/>
            <person name="Raudsepp T."/>
            <person name="Rocchi M."/>
            <person name="Roeed K.H."/>
            <person name="Ryder O.A."/>
            <person name="Searle S."/>
            <person name="Skow L."/>
            <person name="Swinburne J.E."/>
            <person name="Syvaenen A.C."/>
            <person name="Tozaki T."/>
            <person name="Valberg S.J."/>
            <person name="Vaudin M."/>
            <person name="White J.R."/>
            <person name="Zody M.C."/>
            <person name="Lander E.S."/>
            <person name="Lindblad-Toh K."/>
        </authorList>
    </citation>
    <scope>NUCLEOTIDE SEQUENCE [LARGE SCALE GENOMIC DNA]</scope>
    <source>
        <strain evidence="4 5">Thoroughbred</strain>
    </source>
</reference>
<feature type="domain" description="Peptidase M12B propeptide" evidence="3">
    <location>
        <begin position="43"/>
        <end position="152"/>
    </location>
</feature>
<dbReference type="GO" id="GO:0008237">
    <property type="term" value="F:metallopeptidase activity"/>
    <property type="evidence" value="ECO:0007669"/>
    <property type="project" value="InterPro"/>
</dbReference>
<evidence type="ECO:0000256" key="2">
    <source>
        <dbReference type="SAM" id="SignalP"/>
    </source>
</evidence>
<evidence type="ECO:0000313" key="5">
    <source>
        <dbReference type="Proteomes" id="UP000002281"/>
    </source>
</evidence>
<reference evidence="4" key="3">
    <citation type="submission" date="2025-09" db="UniProtKB">
        <authorList>
            <consortium name="Ensembl"/>
        </authorList>
    </citation>
    <scope>IDENTIFICATION</scope>
    <source>
        <strain evidence="4">Thoroughbred</strain>
    </source>
</reference>
<gene>
    <name evidence="4" type="primary">ADAMTS3</name>
</gene>
<proteinExistence type="predicted"/>
<dbReference type="Proteomes" id="UP000002281">
    <property type="component" value="Chromosome 3"/>
</dbReference>
<organism evidence="4 5">
    <name type="scientific">Equus caballus</name>
    <name type="common">Horse</name>
    <dbReference type="NCBI Taxonomy" id="9796"/>
    <lineage>
        <taxon>Eukaryota</taxon>
        <taxon>Metazoa</taxon>
        <taxon>Chordata</taxon>
        <taxon>Craniata</taxon>
        <taxon>Vertebrata</taxon>
        <taxon>Euteleostomi</taxon>
        <taxon>Mammalia</taxon>
        <taxon>Eutheria</taxon>
        <taxon>Laurasiatheria</taxon>
        <taxon>Perissodactyla</taxon>
        <taxon>Equidae</taxon>
        <taxon>Equus</taxon>
    </lineage>
</organism>
<keyword evidence="5" id="KW-1185">Reference proteome</keyword>
<reference evidence="4" key="2">
    <citation type="submission" date="2025-08" db="UniProtKB">
        <authorList>
            <consortium name="Ensembl"/>
        </authorList>
    </citation>
    <scope>IDENTIFICATION</scope>
    <source>
        <strain evidence="4">Thoroughbred</strain>
    </source>
</reference>
<dbReference type="AlphaFoldDB" id="A0A9L0T0Q4"/>
<dbReference type="InterPro" id="IPR024079">
    <property type="entry name" value="MetalloPept_cat_dom_sf"/>
</dbReference>
<evidence type="ECO:0000313" key="4">
    <source>
        <dbReference type="Ensembl" id="ENSECAP00000080688.1"/>
    </source>
</evidence>
<keyword evidence="1" id="KW-1015">Disulfide bond</keyword>
<accession>A0A9L0T0Q4</accession>
<dbReference type="GeneTree" id="ENSGT00940000156085"/>
<dbReference type="Ensembl" id="ENSECAT00000085008.1">
    <property type="protein sequence ID" value="ENSECAP00000080688.1"/>
    <property type="gene ID" value="ENSECAG00000019061.5"/>
</dbReference>
<keyword evidence="2" id="KW-0732">Signal</keyword>